<dbReference type="InterPro" id="IPR013520">
    <property type="entry name" value="Ribonucl_H"/>
</dbReference>
<feature type="domain" description="Exonuclease" evidence="4">
    <location>
        <begin position="22"/>
        <end position="205"/>
    </location>
</feature>
<evidence type="ECO:0000256" key="1">
    <source>
        <dbReference type="ARBA" id="ARBA00022722"/>
    </source>
</evidence>
<keyword evidence="1" id="KW-0540">Nuclease</keyword>
<dbReference type="InterPro" id="IPR012337">
    <property type="entry name" value="RNaseH-like_sf"/>
</dbReference>
<accession>A0A448DVQ3</accession>
<dbReference type="RefSeq" id="WP_126362943.1">
    <property type="nucleotide sequence ID" value="NZ_LR134318.1"/>
</dbReference>
<dbReference type="PANTHER" id="PTHR23044">
    <property type="entry name" value="3'-5' EXONUCLEASE ERI1-RELATED"/>
    <property type="match status" value="1"/>
</dbReference>
<evidence type="ECO:0000256" key="2">
    <source>
        <dbReference type="ARBA" id="ARBA00022801"/>
    </source>
</evidence>
<dbReference type="EMBL" id="LR134318">
    <property type="protein sequence ID" value="VEF10877.1"/>
    <property type="molecule type" value="Genomic_DNA"/>
</dbReference>
<dbReference type="SMART" id="SM00479">
    <property type="entry name" value="EXOIII"/>
    <property type="match status" value="1"/>
</dbReference>
<organism evidence="5 6">
    <name type="scientific">Pseudomonas fluorescens</name>
    <dbReference type="NCBI Taxonomy" id="294"/>
    <lineage>
        <taxon>Bacteria</taxon>
        <taxon>Pseudomonadati</taxon>
        <taxon>Pseudomonadota</taxon>
        <taxon>Gammaproteobacteria</taxon>
        <taxon>Pseudomonadales</taxon>
        <taxon>Pseudomonadaceae</taxon>
        <taxon>Pseudomonas</taxon>
    </lineage>
</organism>
<dbReference type="Pfam" id="PF00929">
    <property type="entry name" value="RNase_T"/>
    <property type="match status" value="1"/>
</dbReference>
<dbReference type="PANTHER" id="PTHR23044:SF61">
    <property type="entry name" value="3'-5' EXORIBONUCLEASE 1-RELATED"/>
    <property type="match status" value="1"/>
</dbReference>
<dbReference type="Proteomes" id="UP000281909">
    <property type="component" value="Chromosome"/>
</dbReference>
<dbReference type="GO" id="GO:0000175">
    <property type="term" value="F:3'-5'-RNA exonuclease activity"/>
    <property type="evidence" value="ECO:0007669"/>
    <property type="project" value="InterPro"/>
</dbReference>
<gene>
    <name evidence="5" type="ORF">NCTC9428_02491</name>
</gene>
<dbReference type="AlphaFoldDB" id="A0A448DVQ3"/>
<name>A0A448DVQ3_PSEFL</name>
<sequence length="205" mass="22890">MSIEAKLLHLQAIQNLIAPYRYLYCVDLEATCDEVGESESPRPVAVAPDHMETIEIGLVVIDLETLEIVDEFQRFVRPQINPVLTDFCRTLTSIQQADVDSAGTYAEVGQELGALIAQYPNAAWASWGDYDARQLERDAEFAACPSLLEGLPHFNARKWHAGLYDNRPKSLKQTVESLGLVWQGTYHRGIDDARNVASIVKEMLG</sequence>
<dbReference type="InterPro" id="IPR036397">
    <property type="entry name" value="RNaseH_sf"/>
</dbReference>
<dbReference type="GO" id="GO:0006259">
    <property type="term" value="P:DNA metabolic process"/>
    <property type="evidence" value="ECO:0007669"/>
    <property type="project" value="UniProtKB-ARBA"/>
</dbReference>
<dbReference type="SUPFAM" id="SSF53098">
    <property type="entry name" value="Ribonuclease H-like"/>
    <property type="match status" value="1"/>
</dbReference>
<evidence type="ECO:0000313" key="5">
    <source>
        <dbReference type="EMBL" id="VEF10877.1"/>
    </source>
</evidence>
<evidence type="ECO:0000259" key="4">
    <source>
        <dbReference type="SMART" id="SM00479"/>
    </source>
</evidence>
<dbReference type="OrthoDB" id="4563729at2"/>
<dbReference type="CDD" id="cd06133">
    <property type="entry name" value="ERI-1_3'hExo_like"/>
    <property type="match status" value="1"/>
</dbReference>
<dbReference type="InterPro" id="IPR051274">
    <property type="entry name" value="3-5_Exoribonuclease"/>
</dbReference>
<reference evidence="5 6" key="1">
    <citation type="submission" date="2018-12" db="EMBL/GenBank/DDBJ databases">
        <authorList>
            <consortium name="Pathogen Informatics"/>
        </authorList>
    </citation>
    <scope>NUCLEOTIDE SEQUENCE [LARGE SCALE GENOMIC DNA]</scope>
    <source>
        <strain evidence="5 6">NCTC9428</strain>
    </source>
</reference>
<evidence type="ECO:0000256" key="3">
    <source>
        <dbReference type="ARBA" id="ARBA00022839"/>
    </source>
</evidence>
<evidence type="ECO:0000313" key="6">
    <source>
        <dbReference type="Proteomes" id="UP000281909"/>
    </source>
</evidence>
<protein>
    <submittedName>
        <fullName evidence="5">Exonuclease</fullName>
    </submittedName>
</protein>
<dbReference type="GO" id="GO:0003676">
    <property type="term" value="F:nucleic acid binding"/>
    <property type="evidence" value="ECO:0007669"/>
    <property type="project" value="InterPro"/>
</dbReference>
<dbReference type="InterPro" id="IPR047201">
    <property type="entry name" value="ERI-1_3'hExo-like"/>
</dbReference>
<keyword evidence="3 5" id="KW-0269">Exonuclease</keyword>
<keyword evidence="2" id="KW-0378">Hydrolase</keyword>
<dbReference type="Gene3D" id="3.30.420.10">
    <property type="entry name" value="Ribonuclease H-like superfamily/Ribonuclease H"/>
    <property type="match status" value="1"/>
</dbReference>
<proteinExistence type="predicted"/>